<dbReference type="Pfam" id="PF02090">
    <property type="entry name" value="SPAM"/>
    <property type="match status" value="1"/>
</dbReference>
<keyword evidence="3" id="KW-1185">Reference proteome</keyword>
<name>A0ABW7LCL6_9BURK</name>
<accession>A0ABW7LCL6</accession>
<protein>
    <recommendedName>
        <fullName evidence="4">Flagellar FliJ protein</fullName>
    </recommendedName>
</protein>
<comment type="caution">
    <text evidence="2">The sequence shown here is derived from an EMBL/GenBank/DDBJ whole genome shotgun (WGS) entry which is preliminary data.</text>
</comment>
<organism evidence="2 3">
    <name type="scientific">Burkholderia semiarida</name>
    <dbReference type="NCBI Taxonomy" id="2843303"/>
    <lineage>
        <taxon>Bacteria</taxon>
        <taxon>Pseudomonadati</taxon>
        <taxon>Pseudomonadota</taxon>
        <taxon>Betaproteobacteria</taxon>
        <taxon>Burkholderiales</taxon>
        <taxon>Burkholderiaceae</taxon>
        <taxon>Burkholderia</taxon>
        <taxon>Burkholderia cepacia complex</taxon>
    </lineage>
</organism>
<dbReference type="EMBL" id="JBIMPM010000070">
    <property type="protein sequence ID" value="MFH5255812.1"/>
    <property type="molecule type" value="Genomic_DNA"/>
</dbReference>
<dbReference type="Proteomes" id="UP001609186">
    <property type="component" value="Unassembled WGS sequence"/>
</dbReference>
<evidence type="ECO:0000256" key="1">
    <source>
        <dbReference type="SAM" id="Coils"/>
    </source>
</evidence>
<evidence type="ECO:0000313" key="2">
    <source>
        <dbReference type="EMBL" id="MFH5255812.1"/>
    </source>
</evidence>
<feature type="coiled-coil region" evidence="1">
    <location>
        <begin position="110"/>
        <end position="144"/>
    </location>
</feature>
<reference evidence="2 3" key="1">
    <citation type="submission" date="2024-10" db="EMBL/GenBank/DDBJ databases">
        <title>Burkholderia semiarida in Mexico.</title>
        <authorList>
            <person name="Estrada P."/>
        </authorList>
    </citation>
    <scope>NUCLEOTIDE SEQUENCE [LARGE SCALE GENOMIC DNA]</scope>
    <source>
        <strain evidence="2 3">CLM7-1</strain>
    </source>
</reference>
<keyword evidence="1" id="KW-0175">Coiled coil</keyword>
<evidence type="ECO:0000313" key="3">
    <source>
        <dbReference type="Proteomes" id="UP001609186"/>
    </source>
</evidence>
<dbReference type="InterPro" id="IPR002954">
    <property type="entry name" value="Salm_SPAgM"/>
</dbReference>
<sequence length="151" mass="18268">MYSPAKYRQLAQLCERRKSVGERRLLQLRRERHAIDAERERLQRKIDLLVETGRVDRLDGKIAGRGELFDWLRKDASLRHRTQMLRFDLGQSDERASECDRRIDGQREICRVLEEKRERYTDARRRANARLLRIQMNLEESELEERKSWST</sequence>
<evidence type="ECO:0008006" key="4">
    <source>
        <dbReference type="Google" id="ProtNLM"/>
    </source>
</evidence>
<dbReference type="RefSeq" id="WP_395131622.1">
    <property type="nucleotide sequence ID" value="NZ_JBIMPM010000070.1"/>
</dbReference>
<proteinExistence type="predicted"/>
<gene>
    <name evidence="2" type="ORF">ACGTRS_31725</name>
</gene>